<evidence type="ECO:0000313" key="1">
    <source>
        <dbReference type="EMBL" id="VVP19166.1"/>
    </source>
</evidence>
<protein>
    <submittedName>
        <fullName evidence="1">Uncharacterized protein</fullName>
    </submittedName>
</protein>
<dbReference type="EMBL" id="CABVIH010000018">
    <property type="protein sequence ID" value="VVP19166.1"/>
    <property type="molecule type" value="Genomic_DNA"/>
</dbReference>
<reference evidence="1 2" key="1">
    <citation type="submission" date="2019-09" db="EMBL/GenBank/DDBJ databases">
        <authorList>
            <person name="Chandra G."/>
            <person name="Truman W A."/>
        </authorList>
    </citation>
    <scope>NUCLEOTIDE SEQUENCE [LARGE SCALE GENOMIC DNA]</scope>
    <source>
        <strain evidence="1">PS880</strain>
    </source>
</reference>
<name>A0A5E7M0D4_PSEFL</name>
<accession>A0A5E7M0D4</accession>
<dbReference type="Proteomes" id="UP000375525">
    <property type="component" value="Unassembled WGS sequence"/>
</dbReference>
<evidence type="ECO:0000313" key="2">
    <source>
        <dbReference type="Proteomes" id="UP000375525"/>
    </source>
</evidence>
<organism evidence="1 2">
    <name type="scientific">Pseudomonas fluorescens</name>
    <dbReference type="NCBI Taxonomy" id="294"/>
    <lineage>
        <taxon>Bacteria</taxon>
        <taxon>Pseudomonadati</taxon>
        <taxon>Pseudomonadota</taxon>
        <taxon>Gammaproteobacteria</taxon>
        <taxon>Pseudomonadales</taxon>
        <taxon>Pseudomonadaceae</taxon>
        <taxon>Pseudomonas</taxon>
    </lineage>
</organism>
<dbReference type="AlphaFoldDB" id="A0A5E7M0D4"/>
<gene>
    <name evidence="1" type="ORF">PS880_03733</name>
</gene>
<sequence>MLQEFHRVSRDTVIVAVRVDGYFKLRPAKTQATAVPSPVSKGEIEAEFRQAGFRVLSHQDFLPTCTWMRVYVLSKTS</sequence>
<proteinExistence type="predicted"/>